<keyword evidence="1" id="KW-1133">Transmembrane helix</keyword>
<dbReference type="EMBL" id="JAUCMV010000001">
    <property type="protein sequence ID" value="KAK0428399.1"/>
    <property type="molecule type" value="Genomic_DNA"/>
</dbReference>
<evidence type="ECO:0000256" key="1">
    <source>
        <dbReference type="SAM" id="Phobius"/>
    </source>
</evidence>
<keyword evidence="3" id="KW-1185">Reference proteome</keyword>
<evidence type="ECO:0000313" key="2">
    <source>
        <dbReference type="EMBL" id="KAK0428399.1"/>
    </source>
</evidence>
<sequence length="168" mass="18589">MIATFLGVPSFGPDGPGEGDVATGTAPLMACLFLTFWIPNEIPSTVADFDPICAYIVPGVILYIVEVCCLLVAVHAVVENRPNLLWFSFAEVSMRMVYFFQKCCMFVMLFCTSAVRTVSVDGFLECVVAKVVGFVGTLICLVMLRYLLKLFYILLTLYKKMKSPIVLV</sequence>
<accession>A0AA39IRL1</accession>
<gene>
    <name evidence="2" type="ORF">QR680_010780</name>
</gene>
<organism evidence="2 3">
    <name type="scientific">Steinernema hermaphroditum</name>
    <dbReference type="NCBI Taxonomy" id="289476"/>
    <lineage>
        <taxon>Eukaryota</taxon>
        <taxon>Metazoa</taxon>
        <taxon>Ecdysozoa</taxon>
        <taxon>Nematoda</taxon>
        <taxon>Chromadorea</taxon>
        <taxon>Rhabditida</taxon>
        <taxon>Tylenchina</taxon>
        <taxon>Panagrolaimomorpha</taxon>
        <taxon>Strongyloidoidea</taxon>
        <taxon>Steinernematidae</taxon>
        <taxon>Steinernema</taxon>
    </lineage>
</organism>
<evidence type="ECO:0000313" key="3">
    <source>
        <dbReference type="Proteomes" id="UP001175271"/>
    </source>
</evidence>
<keyword evidence="1" id="KW-0812">Transmembrane</keyword>
<protein>
    <submittedName>
        <fullName evidence="2">Uncharacterized protein</fullName>
    </submittedName>
</protein>
<dbReference type="AlphaFoldDB" id="A0AA39IRL1"/>
<name>A0AA39IRL1_9BILA</name>
<proteinExistence type="predicted"/>
<keyword evidence="1" id="KW-0472">Membrane</keyword>
<feature type="transmembrane region" description="Helical" evidence="1">
    <location>
        <begin position="127"/>
        <end position="148"/>
    </location>
</feature>
<comment type="caution">
    <text evidence="2">The sequence shown here is derived from an EMBL/GenBank/DDBJ whole genome shotgun (WGS) entry which is preliminary data.</text>
</comment>
<dbReference type="Proteomes" id="UP001175271">
    <property type="component" value="Unassembled WGS sequence"/>
</dbReference>
<reference evidence="2" key="1">
    <citation type="submission" date="2023-06" db="EMBL/GenBank/DDBJ databases">
        <title>Genomic analysis of the entomopathogenic nematode Steinernema hermaphroditum.</title>
        <authorList>
            <person name="Schwarz E.M."/>
            <person name="Heppert J.K."/>
            <person name="Baniya A."/>
            <person name="Schwartz H.T."/>
            <person name="Tan C.-H."/>
            <person name="Antoshechkin I."/>
            <person name="Sternberg P.W."/>
            <person name="Goodrich-Blair H."/>
            <person name="Dillman A.R."/>
        </authorList>
    </citation>
    <scope>NUCLEOTIDE SEQUENCE</scope>
    <source>
        <strain evidence="2">PS9179</strain>
        <tissue evidence="2">Whole animal</tissue>
    </source>
</reference>
<feature type="transmembrane region" description="Helical" evidence="1">
    <location>
        <begin position="98"/>
        <end position="115"/>
    </location>
</feature>
<feature type="transmembrane region" description="Helical" evidence="1">
    <location>
        <begin position="52"/>
        <end position="78"/>
    </location>
</feature>